<dbReference type="Proteomes" id="UP001152799">
    <property type="component" value="Chromosome 11"/>
</dbReference>
<protein>
    <submittedName>
        <fullName evidence="3">Uncharacterized protein</fullName>
    </submittedName>
</protein>
<name>A0A9P0DGE4_9CUCU</name>
<dbReference type="AlphaFoldDB" id="A0A9P0DGE4"/>
<keyword evidence="4" id="KW-1185">Reference proteome</keyword>
<evidence type="ECO:0000256" key="2">
    <source>
        <dbReference type="SAM" id="SignalP"/>
    </source>
</evidence>
<feature type="chain" id="PRO_5040348856" evidence="2">
    <location>
        <begin position="21"/>
        <end position="231"/>
    </location>
</feature>
<feature type="compositionally biased region" description="Polar residues" evidence="1">
    <location>
        <begin position="77"/>
        <end position="88"/>
    </location>
</feature>
<dbReference type="EMBL" id="OU892287">
    <property type="protein sequence ID" value="CAH1123930.1"/>
    <property type="molecule type" value="Genomic_DNA"/>
</dbReference>
<proteinExistence type="predicted"/>
<feature type="signal peptide" evidence="2">
    <location>
        <begin position="1"/>
        <end position="20"/>
    </location>
</feature>
<evidence type="ECO:0000256" key="1">
    <source>
        <dbReference type="SAM" id="MobiDB-lite"/>
    </source>
</evidence>
<sequence length="231" mass="25852">MLLKLAPFLVLAVIFESVYSTEILFNALKQHVPKIRCKLHKIGSKLIPHMHSRGDPCEAADDHHHAEEFGEMNVENSQSGYGTQQLNGHSYGPSDREPTQFRPNNLYPATSSKPEFQNRPVDAQTGYQNLNIGEGETNNFLQTTEKSNIRDVDNNELILPNIKSTTQKIDNQPSTESWPTSLDIDIRMHAEEEPTTAKSYATVPTGGGRHIFKAPCKNGMIMTEDGCMEEI</sequence>
<evidence type="ECO:0000313" key="4">
    <source>
        <dbReference type="Proteomes" id="UP001152799"/>
    </source>
</evidence>
<feature type="compositionally biased region" description="Polar residues" evidence="1">
    <location>
        <begin position="101"/>
        <end position="115"/>
    </location>
</feature>
<gene>
    <name evidence="3" type="ORF">CEUTPL_LOCUS2912</name>
</gene>
<reference evidence="3" key="1">
    <citation type="submission" date="2022-01" db="EMBL/GenBank/DDBJ databases">
        <authorList>
            <person name="King R."/>
        </authorList>
    </citation>
    <scope>NUCLEOTIDE SEQUENCE</scope>
</reference>
<feature type="region of interest" description="Disordered" evidence="1">
    <location>
        <begin position="77"/>
        <end position="120"/>
    </location>
</feature>
<evidence type="ECO:0000313" key="3">
    <source>
        <dbReference type="EMBL" id="CAH1123930.1"/>
    </source>
</evidence>
<accession>A0A9P0DGE4</accession>
<organism evidence="3 4">
    <name type="scientific">Ceutorhynchus assimilis</name>
    <name type="common">cabbage seed weevil</name>
    <dbReference type="NCBI Taxonomy" id="467358"/>
    <lineage>
        <taxon>Eukaryota</taxon>
        <taxon>Metazoa</taxon>
        <taxon>Ecdysozoa</taxon>
        <taxon>Arthropoda</taxon>
        <taxon>Hexapoda</taxon>
        <taxon>Insecta</taxon>
        <taxon>Pterygota</taxon>
        <taxon>Neoptera</taxon>
        <taxon>Endopterygota</taxon>
        <taxon>Coleoptera</taxon>
        <taxon>Polyphaga</taxon>
        <taxon>Cucujiformia</taxon>
        <taxon>Curculionidae</taxon>
        <taxon>Ceutorhynchinae</taxon>
        <taxon>Ceutorhynchus</taxon>
    </lineage>
</organism>
<keyword evidence="2" id="KW-0732">Signal</keyword>